<evidence type="ECO:0000259" key="2">
    <source>
        <dbReference type="Pfam" id="PF07398"/>
    </source>
</evidence>
<dbReference type="InterPro" id="IPR034660">
    <property type="entry name" value="DinB/YfiT-like"/>
</dbReference>
<protein>
    <recommendedName>
        <fullName evidence="6">Maleylpyruvate isomerase family mycothiol-dependent enzyme</fullName>
    </recommendedName>
</protein>
<dbReference type="InterPro" id="IPR017517">
    <property type="entry name" value="Maleyloyr_isom"/>
</dbReference>
<reference evidence="4" key="2">
    <citation type="submission" date="2020-09" db="EMBL/GenBank/DDBJ databases">
        <authorList>
            <person name="Sun Q."/>
            <person name="Ohkuma M."/>
        </authorList>
    </citation>
    <scope>NUCLEOTIDE SEQUENCE</scope>
    <source>
        <strain evidence="4">JCM 4059</strain>
    </source>
</reference>
<dbReference type="Pfam" id="PF07398">
    <property type="entry name" value="MDMPI_C"/>
    <property type="match status" value="1"/>
</dbReference>
<dbReference type="InterPro" id="IPR010872">
    <property type="entry name" value="MDMPI_C-term_domain"/>
</dbReference>
<evidence type="ECO:0000256" key="1">
    <source>
        <dbReference type="SAM" id="MobiDB-lite"/>
    </source>
</evidence>
<keyword evidence="5" id="KW-1185">Reference proteome</keyword>
<feature type="region of interest" description="Disordered" evidence="1">
    <location>
        <begin position="66"/>
        <end position="95"/>
    </location>
</feature>
<accession>A0A919EFD8</accession>
<dbReference type="Proteomes" id="UP000638313">
    <property type="component" value="Unassembled WGS sequence"/>
</dbReference>
<dbReference type="Gene3D" id="1.20.120.450">
    <property type="entry name" value="dinb family like domain"/>
    <property type="match status" value="1"/>
</dbReference>
<feature type="domain" description="Mycothiol-dependent maleylpyruvate isomerase metal-binding" evidence="3">
    <location>
        <begin position="13"/>
        <end position="152"/>
    </location>
</feature>
<dbReference type="InterPro" id="IPR024344">
    <property type="entry name" value="MDMPI_metal-binding"/>
</dbReference>
<evidence type="ECO:0000313" key="5">
    <source>
        <dbReference type="Proteomes" id="UP000638313"/>
    </source>
</evidence>
<organism evidence="4 5">
    <name type="scientific">Streptomyces mashuensis</name>
    <dbReference type="NCBI Taxonomy" id="33904"/>
    <lineage>
        <taxon>Bacteria</taxon>
        <taxon>Bacillati</taxon>
        <taxon>Actinomycetota</taxon>
        <taxon>Actinomycetes</taxon>
        <taxon>Kitasatosporales</taxon>
        <taxon>Streptomycetaceae</taxon>
        <taxon>Streptomyces</taxon>
    </lineage>
</organism>
<dbReference type="GO" id="GO:0005886">
    <property type="term" value="C:plasma membrane"/>
    <property type="evidence" value="ECO:0007669"/>
    <property type="project" value="TreeGrafter"/>
</dbReference>
<dbReference type="NCBIfam" id="TIGR03083">
    <property type="entry name" value="maleylpyruvate isomerase family mycothiol-dependent enzyme"/>
    <property type="match status" value="1"/>
</dbReference>
<name>A0A919EFD8_9ACTN</name>
<dbReference type="PANTHER" id="PTHR40758:SF1">
    <property type="entry name" value="CONSERVED PROTEIN"/>
    <property type="match status" value="1"/>
</dbReference>
<evidence type="ECO:0000259" key="3">
    <source>
        <dbReference type="Pfam" id="PF11716"/>
    </source>
</evidence>
<sequence length="283" mass="29164">MTPLGHARYCDELQQQTAQLTALVRDAAPGLPVPTCPGWTVAGLLRHIGGNLLAVGTAVRTGMPVDDPEAQVDGLAGPEGDEESGEGAGEEGADAGTPALCAWVRGAAEAAAEILRAAGPVAEAQVWGMRQTTGAWARRAAHDVVVHRADAAAAVGAEYTVAPEVAADAVEEFLDLMGGPGMAPRLAEPYGGPGAGRLRWRATDTGSGTDTGGAADWTVELCDAGFRWHRTGGRPGTPDVEVSGDLADVLRVLYRRLPPGDERVTVTGDAALLGHWLDRVSLG</sequence>
<dbReference type="SUPFAM" id="SSF109854">
    <property type="entry name" value="DinB/YfiT-like putative metalloenzymes"/>
    <property type="match status" value="1"/>
</dbReference>
<reference evidence="4" key="1">
    <citation type="journal article" date="2014" name="Int. J. Syst. Evol. Microbiol.">
        <title>Complete genome sequence of Corynebacterium casei LMG S-19264T (=DSM 44701T), isolated from a smear-ripened cheese.</title>
        <authorList>
            <consortium name="US DOE Joint Genome Institute (JGI-PGF)"/>
            <person name="Walter F."/>
            <person name="Albersmeier A."/>
            <person name="Kalinowski J."/>
            <person name="Ruckert C."/>
        </authorList>
    </citation>
    <scope>NUCLEOTIDE SEQUENCE</scope>
    <source>
        <strain evidence="4">JCM 4059</strain>
    </source>
</reference>
<gene>
    <name evidence="4" type="ORF">GCM10010218_53010</name>
</gene>
<dbReference type="PANTHER" id="PTHR40758">
    <property type="entry name" value="CONSERVED PROTEIN"/>
    <property type="match status" value="1"/>
</dbReference>
<comment type="caution">
    <text evidence="4">The sequence shown here is derived from an EMBL/GenBank/DDBJ whole genome shotgun (WGS) entry which is preliminary data.</text>
</comment>
<dbReference type="AlphaFoldDB" id="A0A919EFD8"/>
<feature type="domain" description="MDMPI C-terminal" evidence="2">
    <location>
        <begin position="164"/>
        <end position="274"/>
    </location>
</feature>
<dbReference type="RefSeq" id="WP_190132238.1">
    <property type="nucleotide sequence ID" value="NZ_BNBD01000014.1"/>
</dbReference>
<feature type="compositionally biased region" description="Acidic residues" evidence="1">
    <location>
        <begin position="79"/>
        <end position="93"/>
    </location>
</feature>
<dbReference type="Pfam" id="PF11716">
    <property type="entry name" value="MDMPI_N"/>
    <property type="match status" value="1"/>
</dbReference>
<dbReference type="GO" id="GO:0046872">
    <property type="term" value="F:metal ion binding"/>
    <property type="evidence" value="ECO:0007669"/>
    <property type="project" value="InterPro"/>
</dbReference>
<evidence type="ECO:0008006" key="6">
    <source>
        <dbReference type="Google" id="ProtNLM"/>
    </source>
</evidence>
<evidence type="ECO:0000313" key="4">
    <source>
        <dbReference type="EMBL" id="GHF64953.1"/>
    </source>
</evidence>
<proteinExistence type="predicted"/>
<dbReference type="EMBL" id="BNBD01000014">
    <property type="protein sequence ID" value="GHF64953.1"/>
    <property type="molecule type" value="Genomic_DNA"/>
</dbReference>